<evidence type="ECO:0000256" key="14">
    <source>
        <dbReference type="ARBA" id="ARBA00038965"/>
    </source>
</evidence>
<evidence type="ECO:0000256" key="2">
    <source>
        <dbReference type="ARBA" id="ARBA00004389"/>
    </source>
</evidence>
<dbReference type="Gene3D" id="6.10.140.2150">
    <property type="match status" value="1"/>
</dbReference>
<evidence type="ECO:0000256" key="1">
    <source>
        <dbReference type="ARBA" id="ARBA00001933"/>
    </source>
</evidence>
<keyword evidence="12" id="KW-0456">Lyase</keyword>
<feature type="compositionally biased region" description="Basic and acidic residues" evidence="17">
    <location>
        <begin position="149"/>
        <end position="163"/>
    </location>
</feature>
<reference evidence="19 20" key="1">
    <citation type="submission" date="2014-10" db="EMBL/GenBank/DDBJ databases">
        <title>Draft genome of the hookworm Ancylostoma caninum.</title>
        <authorList>
            <person name="Mitreva M."/>
        </authorList>
    </citation>
    <scope>NUCLEOTIDE SEQUENCE [LARGE SCALE GENOMIC DNA]</scope>
    <source>
        <strain evidence="19 20">Baltimore</strain>
    </source>
</reference>
<dbReference type="GO" id="GO:0030170">
    <property type="term" value="F:pyridoxal phosphate binding"/>
    <property type="evidence" value="ECO:0007669"/>
    <property type="project" value="InterPro"/>
</dbReference>
<dbReference type="GO" id="GO:0005789">
    <property type="term" value="C:endoplasmic reticulum membrane"/>
    <property type="evidence" value="ECO:0007669"/>
    <property type="project" value="UniProtKB-SubCell"/>
</dbReference>
<dbReference type="GO" id="GO:0019752">
    <property type="term" value="P:carboxylic acid metabolic process"/>
    <property type="evidence" value="ECO:0007669"/>
    <property type="project" value="InterPro"/>
</dbReference>
<feature type="region of interest" description="Disordered" evidence="17">
    <location>
        <begin position="149"/>
        <end position="218"/>
    </location>
</feature>
<comment type="subcellular location">
    <subcellularLocation>
        <location evidence="2">Endoplasmic reticulum membrane</location>
        <topology evidence="2">Single-pass membrane protein</topology>
    </subcellularLocation>
</comment>
<dbReference type="InterPro" id="IPR002129">
    <property type="entry name" value="PyrdxlP-dep_de-COase"/>
</dbReference>
<feature type="domain" description="WW" evidence="18">
    <location>
        <begin position="92"/>
        <end position="126"/>
    </location>
</feature>
<dbReference type="InterPro" id="IPR001202">
    <property type="entry name" value="WW_dom"/>
</dbReference>
<dbReference type="SMART" id="SM00456">
    <property type="entry name" value="WW"/>
    <property type="match status" value="1"/>
</dbReference>
<dbReference type="SUPFAM" id="SSF53383">
    <property type="entry name" value="PLP-dependent transferases"/>
    <property type="match status" value="1"/>
</dbReference>
<dbReference type="FunFam" id="3.40.640.10:FF:000020">
    <property type="entry name" value="sphingosine-1-phosphate lyase 1"/>
    <property type="match status" value="1"/>
</dbReference>
<evidence type="ECO:0000256" key="5">
    <source>
        <dbReference type="ARBA" id="ARBA00022692"/>
    </source>
</evidence>
<feature type="modified residue" description="N6-(pyridoxal phosphate)lysine" evidence="16">
    <location>
        <position position="615"/>
    </location>
</feature>
<dbReference type="EC" id="4.1.2.27" evidence="14"/>
<comment type="pathway">
    <text evidence="4">Sphingolipid metabolism.</text>
</comment>
<evidence type="ECO:0000259" key="18">
    <source>
        <dbReference type="PROSITE" id="PS50020"/>
    </source>
</evidence>
<evidence type="ECO:0000256" key="7">
    <source>
        <dbReference type="ARBA" id="ARBA00022898"/>
    </source>
</evidence>
<dbReference type="Gene3D" id="3.40.640.10">
    <property type="entry name" value="Type I PLP-dependent aspartate aminotransferase-like (Major domain)"/>
    <property type="match status" value="1"/>
</dbReference>
<dbReference type="PANTHER" id="PTHR42735:SF6">
    <property type="entry name" value="SPHINGOSINE-1-PHOSPHATE LYASE 1"/>
    <property type="match status" value="1"/>
</dbReference>
<proteinExistence type="inferred from homology"/>
<evidence type="ECO:0000256" key="6">
    <source>
        <dbReference type="ARBA" id="ARBA00022824"/>
    </source>
</evidence>
<dbReference type="CDD" id="cd00201">
    <property type="entry name" value="WW"/>
    <property type="match status" value="1"/>
</dbReference>
<evidence type="ECO:0000313" key="19">
    <source>
        <dbReference type="EMBL" id="RCN46199.1"/>
    </source>
</evidence>
<evidence type="ECO:0000256" key="15">
    <source>
        <dbReference type="ARBA" id="ARBA00042568"/>
    </source>
</evidence>
<evidence type="ECO:0000256" key="3">
    <source>
        <dbReference type="ARBA" id="ARBA00004760"/>
    </source>
</evidence>
<dbReference type="Gene3D" id="3.90.1150.10">
    <property type="entry name" value="Aspartate Aminotransferase, domain 1"/>
    <property type="match status" value="1"/>
</dbReference>
<keyword evidence="7 16" id="KW-0663">Pyridoxal phosphate</keyword>
<dbReference type="AlphaFoldDB" id="A0A368GSD4"/>
<keyword evidence="11" id="KW-0472">Membrane</keyword>
<comment type="pathway">
    <text evidence="3">Lipid metabolism; sphingolipid metabolism.</text>
</comment>
<dbReference type="Gene3D" id="3.40.30.10">
    <property type="entry name" value="Glutaredoxin"/>
    <property type="match status" value="1"/>
</dbReference>
<keyword evidence="10" id="KW-0443">Lipid metabolism</keyword>
<evidence type="ECO:0000256" key="13">
    <source>
        <dbReference type="ARBA" id="ARBA00038302"/>
    </source>
</evidence>
<evidence type="ECO:0000256" key="17">
    <source>
        <dbReference type="SAM" id="MobiDB-lite"/>
    </source>
</evidence>
<dbReference type="GO" id="GO:0008117">
    <property type="term" value="F:sphinganine-1-phosphate aldolase activity"/>
    <property type="evidence" value="ECO:0007669"/>
    <property type="project" value="UniProtKB-EC"/>
</dbReference>
<evidence type="ECO:0000256" key="12">
    <source>
        <dbReference type="ARBA" id="ARBA00023239"/>
    </source>
</evidence>
<keyword evidence="8" id="KW-0746">Sphingolipid metabolism</keyword>
<evidence type="ECO:0000256" key="10">
    <source>
        <dbReference type="ARBA" id="ARBA00023098"/>
    </source>
</evidence>
<feature type="compositionally biased region" description="Basic and acidic residues" evidence="17">
    <location>
        <begin position="176"/>
        <end position="203"/>
    </location>
</feature>
<evidence type="ECO:0000313" key="20">
    <source>
        <dbReference type="Proteomes" id="UP000252519"/>
    </source>
</evidence>
<dbReference type="CDD" id="cd06450">
    <property type="entry name" value="DOPA_deC_like"/>
    <property type="match status" value="1"/>
</dbReference>
<dbReference type="PANTHER" id="PTHR42735">
    <property type="match status" value="1"/>
</dbReference>
<keyword evidence="5" id="KW-0812">Transmembrane</keyword>
<comment type="cofactor">
    <cofactor evidence="1 16">
        <name>pyridoxal 5'-phosphate</name>
        <dbReference type="ChEBI" id="CHEBI:597326"/>
    </cofactor>
</comment>
<dbReference type="SUPFAM" id="SSF51045">
    <property type="entry name" value="WW domain"/>
    <property type="match status" value="1"/>
</dbReference>
<gene>
    <name evidence="19" type="ORF">ANCCAN_07744</name>
</gene>
<comment type="caution">
    <text evidence="19">The sequence shown here is derived from an EMBL/GenBank/DDBJ whole genome shotgun (WGS) entry which is preliminary data.</text>
</comment>
<dbReference type="GO" id="GO:0030149">
    <property type="term" value="P:sphingolipid catabolic process"/>
    <property type="evidence" value="ECO:0007669"/>
    <property type="project" value="TreeGrafter"/>
</dbReference>
<comment type="similarity">
    <text evidence="13">Belongs to the group II decarboxylase family. Sphingosine-1-phosphate lyase subfamily.</text>
</comment>
<dbReference type="InterPro" id="IPR036020">
    <property type="entry name" value="WW_dom_sf"/>
</dbReference>
<dbReference type="InterPro" id="IPR050477">
    <property type="entry name" value="GrpII_AminoAcid_Decarb"/>
</dbReference>
<keyword evidence="9" id="KW-1133">Transmembrane helix</keyword>
<evidence type="ECO:0000256" key="16">
    <source>
        <dbReference type="PIRSR" id="PIRSR602129-50"/>
    </source>
</evidence>
<dbReference type="OrthoDB" id="10254570at2759"/>
<dbReference type="EMBL" id="JOJR01000084">
    <property type="protein sequence ID" value="RCN46199.1"/>
    <property type="molecule type" value="Genomic_DNA"/>
</dbReference>
<keyword evidence="6" id="KW-0256">Endoplasmic reticulum</keyword>
<dbReference type="InterPro" id="IPR015422">
    <property type="entry name" value="PyrdxlP-dep_Trfase_small"/>
</dbReference>
<keyword evidence="20" id="KW-1185">Reference proteome</keyword>
<dbReference type="Gene3D" id="2.20.70.10">
    <property type="match status" value="1"/>
</dbReference>
<protein>
    <recommendedName>
        <fullName evidence="14">sphinganine-1-phosphate aldolase</fullName>
        <ecNumber evidence="14">4.1.2.27</ecNumber>
    </recommendedName>
    <alternativeName>
        <fullName evidence="15">Sphingosine-1-phosphate aldolase</fullName>
    </alternativeName>
</protein>
<accession>A0A368GSD4</accession>
<dbReference type="PROSITE" id="PS50020">
    <property type="entry name" value="WW_DOMAIN_2"/>
    <property type="match status" value="1"/>
</dbReference>
<name>A0A368GSD4_ANCCA</name>
<dbReference type="InterPro" id="IPR015421">
    <property type="entry name" value="PyrdxlP-dep_Trfase_major"/>
</dbReference>
<sequence length="958" mass="105983">MGSLPPALLARLQKRGIVKSANEEIIAESYDSDAKEKKANEANSSGAPGCPNKYNPYHLCSDYCYDHWREGTPENRLSESYLRKRRRMLAKFPLPEPWVEVYDAGIARHYYWNQDTDEVCWVSPRHPIAVIGEAAPRVAKDLKERMEGATITETHEKRGDQSKPLKSALSKKKRRNSDDSDGNRGEDSDDDPSKLEEMSDRDKLKRARRKGIDPMDPAAYGDVAVGKWSSGLHAHDKTGADVTAGGPLFQQRPYPAPGAVLRQQKKKGSMGISGTVQLLASRVSDGHNALSNRLRSVDPLWLLLGTVGGTVVYLKVIHLYRRSEEPLLKRLTAYAFSRFRRLPMVKAKIDKELAGAKKEILEAIHKDDSDRVFISELPNEGLSSDSVLELASKYDMYGKFAIDEGRVSGAVYTDRSPEHIDLLTKVYSKYAYSNPLHPDVFPGARKMEAETIRMVLNLYNAPPESSGSLTTGGTESIIMACLAYRNRALQLGIENPVIVCATTAHAAFDKAAFLCGMRVRHVEVDKNNRINLRLLKKAIDSDVCMLVASAPNFPSGSVDPVPEVAELGNKCGIPVHVDACLGGFLIPFMADCGFDIPVFDFRNPGVTSISCDTHKYGCTPKGSSIVMYRSKELLHYQYFSVPEWTGGIYATPTICGSRAGANSAVAWATLLSFGANEYRKRCEAIISHARKIANGIEKIGGLQLHGSPDVSVVAFKSSSFNIYAVSDKMNKRGWNLNTLQNPNAIHICLTYNHASQKVVDAFLKDLSEVAAEVAASTDRGNKSSTAALYGMAAQIPDKSLVDEMTMLLRLRANQSFMLLKRYFSPKLEKAPEPKFSQSAAFQGRKRGAGVGKSAYKLDYYSSDEFGTKKLISIFGSLAIFVLYFGYLREPSDLDEIWSIPPHVLTANLERKMLRDQIKEAEAKGQDTTLLKAQLDYVDVKEAALRIQFEAKEKNKGSL</sequence>
<organism evidence="19 20">
    <name type="scientific">Ancylostoma caninum</name>
    <name type="common">Dog hookworm</name>
    <dbReference type="NCBI Taxonomy" id="29170"/>
    <lineage>
        <taxon>Eukaryota</taxon>
        <taxon>Metazoa</taxon>
        <taxon>Ecdysozoa</taxon>
        <taxon>Nematoda</taxon>
        <taxon>Chromadorea</taxon>
        <taxon>Rhabditida</taxon>
        <taxon>Rhabditina</taxon>
        <taxon>Rhabditomorpha</taxon>
        <taxon>Strongyloidea</taxon>
        <taxon>Ancylostomatidae</taxon>
        <taxon>Ancylostomatinae</taxon>
        <taxon>Ancylostoma</taxon>
    </lineage>
</organism>
<dbReference type="Pfam" id="PF00282">
    <property type="entry name" value="Pyridoxal_deC"/>
    <property type="match status" value="1"/>
</dbReference>
<evidence type="ECO:0000256" key="4">
    <source>
        <dbReference type="ARBA" id="ARBA00004991"/>
    </source>
</evidence>
<evidence type="ECO:0000256" key="11">
    <source>
        <dbReference type="ARBA" id="ARBA00023136"/>
    </source>
</evidence>
<dbReference type="InterPro" id="IPR015424">
    <property type="entry name" value="PyrdxlP-dep_Trfase"/>
</dbReference>
<dbReference type="STRING" id="29170.A0A368GSD4"/>
<dbReference type="Proteomes" id="UP000252519">
    <property type="component" value="Unassembled WGS sequence"/>
</dbReference>
<evidence type="ECO:0000256" key="9">
    <source>
        <dbReference type="ARBA" id="ARBA00022989"/>
    </source>
</evidence>
<evidence type="ECO:0000256" key="8">
    <source>
        <dbReference type="ARBA" id="ARBA00022919"/>
    </source>
</evidence>